<organism evidence="1 2">
    <name type="scientific">Glomerella acutata</name>
    <name type="common">Colletotrichum acutatum</name>
    <dbReference type="NCBI Taxonomy" id="27357"/>
    <lineage>
        <taxon>Eukaryota</taxon>
        <taxon>Fungi</taxon>
        <taxon>Dikarya</taxon>
        <taxon>Ascomycota</taxon>
        <taxon>Pezizomycotina</taxon>
        <taxon>Sordariomycetes</taxon>
        <taxon>Hypocreomycetidae</taxon>
        <taxon>Glomerellales</taxon>
        <taxon>Glomerellaceae</taxon>
        <taxon>Colletotrichum</taxon>
        <taxon>Colletotrichum acutatum species complex</taxon>
    </lineage>
</organism>
<dbReference type="EMBL" id="JAHMHS010000153">
    <property type="protein sequence ID" value="KAK1711933.1"/>
    <property type="molecule type" value="Genomic_DNA"/>
</dbReference>
<evidence type="ECO:0000313" key="2">
    <source>
        <dbReference type="Proteomes" id="UP001244207"/>
    </source>
</evidence>
<reference evidence="1" key="1">
    <citation type="submission" date="2021-12" db="EMBL/GenBank/DDBJ databases">
        <title>Comparative genomics, transcriptomics and evolutionary studies reveal genomic signatures of adaptation to plant cell wall in hemibiotrophic fungi.</title>
        <authorList>
            <consortium name="DOE Joint Genome Institute"/>
            <person name="Baroncelli R."/>
            <person name="Diaz J.F."/>
            <person name="Benocci T."/>
            <person name="Peng M."/>
            <person name="Battaglia E."/>
            <person name="Haridas S."/>
            <person name="Andreopoulos W."/>
            <person name="Labutti K."/>
            <person name="Pangilinan J."/>
            <person name="Floch G.L."/>
            <person name="Makela M.R."/>
            <person name="Henrissat B."/>
            <person name="Grigoriev I.V."/>
            <person name="Crouch J.A."/>
            <person name="De Vries R.P."/>
            <person name="Sukno S.A."/>
            <person name="Thon M.R."/>
        </authorList>
    </citation>
    <scope>NUCLEOTIDE SEQUENCE</scope>
    <source>
        <strain evidence="1">CBS 112980</strain>
    </source>
</reference>
<name>A0AAD8X9M2_GLOAC</name>
<comment type="caution">
    <text evidence="1">The sequence shown here is derived from an EMBL/GenBank/DDBJ whole genome shotgun (WGS) entry which is preliminary data.</text>
</comment>
<sequence length="77" mass="7871">MVPITGISIVGVGVINAFVSKKYGITNKSSRSPLASYLVDAISTHVASAPASFTVFRSVFGAISPLAGPPMYSTPGL</sequence>
<gene>
    <name evidence="1" type="ORF">BDZ83DRAFT_765105</name>
</gene>
<proteinExistence type="predicted"/>
<dbReference type="RefSeq" id="XP_060359257.1">
    <property type="nucleotide sequence ID" value="XM_060515242.1"/>
</dbReference>
<protein>
    <submittedName>
        <fullName evidence="1">Uncharacterized protein</fullName>
    </submittedName>
</protein>
<keyword evidence="2" id="KW-1185">Reference proteome</keyword>
<dbReference type="GeneID" id="85399140"/>
<dbReference type="AlphaFoldDB" id="A0AAD8X9M2"/>
<accession>A0AAD8X9M2</accession>
<evidence type="ECO:0000313" key="1">
    <source>
        <dbReference type="EMBL" id="KAK1711933.1"/>
    </source>
</evidence>
<dbReference type="Proteomes" id="UP001244207">
    <property type="component" value="Unassembled WGS sequence"/>
</dbReference>